<evidence type="ECO:0000313" key="4">
    <source>
        <dbReference type="Proteomes" id="UP000009009"/>
    </source>
</evidence>
<sequence>MHQLNVIADELDACEINFESMFVNKTSMELRSVFRRADGVVANQKLESGGVLEGEPQQNARSPGQSIWLNPRLIAEYMQLLFNSIIGVIALYLVIKFILMVRNDVNLKLEHDVREAFDKIATCKSNYVRNQCEPHMRVPALEMRCDEWSKCMDDEVLPGSDYQWAKAWARTLAGVINSFFEAFSVRSFLFILISIVGIIFVTNTSFGSYRVYLNHKDTKPVRIV</sequence>
<dbReference type="InterPro" id="IPR018767">
    <property type="entry name" value="Brl1/Brr6_dom"/>
</dbReference>
<gene>
    <name evidence="3" type="ORF">VIN7_6953</name>
</gene>
<dbReference type="GO" id="GO:0006998">
    <property type="term" value="P:nuclear envelope organization"/>
    <property type="evidence" value="ECO:0007669"/>
    <property type="project" value="InterPro"/>
</dbReference>
<feature type="domain" description="Brl1/Brr6" evidence="2">
    <location>
        <begin position="74"/>
        <end position="210"/>
    </location>
</feature>
<dbReference type="GO" id="GO:0031965">
    <property type="term" value="C:nuclear membrane"/>
    <property type="evidence" value="ECO:0007669"/>
    <property type="project" value="InterPro"/>
</dbReference>
<organism evidence="3 4">
    <name type="scientific">Saccharomyces cerevisiae x Saccharomyces kudriavzevii (strain VIN7)</name>
    <name type="common">Yeast</name>
    <dbReference type="NCBI Taxonomy" id="1095631"/>
    <lineage>
        <taxon>Eukaryota</taxon>
        <taxon>Fungi</taxon>
        <taxon>Dikarya</taxon>
        <taxon>Ascomycota</taxon>
        <taxon>Saccharomycotina</taxon>
        <taxon>Saccharomycetes</taxon>
        <taxon>Saccharomycetales</taxon>
        <taxon>Saccharomycetaceae</taxon>
        <taxon>Saccharomyces</taxon>
    </lineage>
</organism>
<protein>
    <submittedName>
        <fullName evidence="3">Brr6p</fullName>
    </submittedName>
</protein>
<dbReference type="Proteomes" id="UP000009009">
    <property type="component" value="Unassembled WGS sequence"/>
</dbReference>
<dbReference type="PANTHER" id="PTHR28136:SF5">
    <property type="entry name" value="NUCLEUS EXPORT PROTEIN BRR6"/>
    <property type="match status" value="1"/>
</dbReference>
<evidence type="ECO:0000256" key="1">
    <source>
        <dbReference type="SAM" id="Phobius"/>
    </source>
</evidence>
<proteinExistence type="predicted"/>
<dbReference type="PANTHER" id="PTHR28136">
    <property type="entry name" value="NUCLEUS EXPORT PROTEIN BRR6"/>
    <property type="match status" value="1"/>
</dbReference>
<keyword evidence="1" id="KW-0472">Membrane</keyword>
<dbReference type="PhylomeDB" id="H0GUG3"/>
<evidence type="ECO:0000259" key="2">
    <source>
        <dbReference type="SMART" id="SM01042"/>
    </source>
</evidence>
<dbReference type="EMBL" id="AGVY01000203">
    <property type="protein sequence ID" value="EHN02550.1"/>
    <property type="molecule type" value="Genomic_DNA"/>
</dbReference>
<dbReference type="GO" id="GO:0055088">
    <property type="term" value="P:lipid homeostasis"/>
    <property type="evidence" value="ECO:0007669"/>
    <property type="project" value="InterPro"/>
</dbReference>
<reference evidence="3 4" key="1">
    <citation type="journal article" date="2012" name="FEMS Yeast Res.">
        <title>The genome sequence of the wine yeast VIN7 reveals an allotriploid hybrid genome with Saccharomyces cerevisiae and Saccharomyces kudriavzevii origins.</title>
        <authorList>
            <person name="Borneman A.R."/>
            <person name="Desany B.A."/>
            <person name="Riches D."/>
            <person name="Affourtit J.P."/>
            <person name="Forgan A.H."/>
            <person name="Pretorius I.S."/>
            <person name="Egholm M."/>
            <person name="Chambers P.J."/>
        </authorList>
    </citation>
    <scope>NUCLEOTIDE SEQUENCE [LARGE SCALE GENOMIC DNA]</scope>
    <source>
        <strain evidence="3 4">VIN7</strain>
    </source>
</reference>
<name>H0GUG3_SACCK</name>
<accession>H0GUG3</accession>
<dbReference type="SMART" id="SM01042">
    <property type="entry name" value="Brr6_like_C_C"/>
    <property type="match status" value="1"/>
</dbReference>
<feature type="transmembrane region" description="Helical" evidence="1">
    <location>
        <begin position="80"/>
        <end position="99"/>
    </location>
</feature>
<keyword evidence="1" id="KW-1133">Transmembrane helix</keyword>
<dbReference type="Pfam" id="PF10104">
    <property type="entry name" value="Brr6_like_C_C"/>
    <property type="match status" value="1"/>
</dbReference>
<dbReference type="InterPro" id="IPR040202">
    <property type="entry name" value="Brl1/Brr6"/>
</dbReference>
<evidence type="ECO:0000313" key="3">
    <source>
        <dbReference type="EMBL" id="EHN02550.1"/>
    </source>
</evidence>
<feature type="transmembrane region" description="Helical" evidence="1">
    <location>
        <begin position="188"/>
        <end position="212"/>
    </location>
</feature>
<comment type="caution">
    <text evidence="3">The sequence shown here is derived from an EMBL/GenBank/DDBJ whole genome shotgun (WGS) entry which is preliminary data.</text>
</comment>
<keyword evidence="4" id="KW-1185">Reference proteome</keyword>
<keyword evidence="1" id="KW-0812">Transmembrane</keyword>
<dbReference type="HOGENOM" id="CLU_107711_0_0_1"/>
<dbReference type="OrthoDB" id="5961at2759"/>
<dbReference type="AlphaFoldDB" id="H0GUG3"/>